<dbReference type="Pfam" id="PF07689">
    <property type="entry name" value="KaiB"/>
    <property type="match status" value="1"/>
</dbReference>
<dbReference type="EMBL" id="LWBO01000007">
    <property type="protein sequence ID" value="OQP50104.1"/>
    <property type="molecule type" value="Genomic_DNA"/>
</dbReference>
<name>A0ABX3NYZ7_9BACT</name>
<accession>A0ABX3NYZ7</accession>
<dbReference type="InterPro" id="IPR036249">
    <property type="entry name" value="Thioredoxin-like_sf"/>
</dbReference>
<dbReference type="InterPro" id="IPR039022">
    <property type="entry name" value="KaiB-like"/>
</dbReference>
<evidence type="ECO:0000313" key="3">
    <source>
        <dbReference type="Proteomes" id="UP000192277"/>
    </source>
</evidence>
<dbReference type="InterPro" id="IPR011649">
    <property type="entry name" value="KaiB_domain"/>
</dbReference>
<dbReference type="SMART" id="SM01248">
    <property type="entry name" value="KaiB"/>
    <property type="match status" value="1"/>
</dbReference>
<gene>
    <name evidence="2" type="ORF">A4D02_27100</name>
</gene>
<comment type="caution">
    <text evidence="2">The sequence shown here is derived from an EMBL/GenBank/DDBJ whole genome shotgun (WGS) entry which is preliminary data.</text>
</comment>
<dbReference type="Proteomes" id="UP000192277">
    <property type="component" value="Unassembled WGS sequence"/>
</dbReference>
<dbReference type="PANTHER" id="PTHR41709">
    <property type="entry name" value="KAIB-LIKE PROTEIN 1"/>
    <property type="match status" value="1"/>
</dbReference>
<evidence type="ECO:0000313" key="2">
    <source>
        <dbReference type="EMBL" id="OQP50104.1"/>
    </source>
</evidence>
<organism evidence="2 3">
    <name type="scientific">Niastella koreensis</name>
    <dbReference type="NCBI Taxonomy" id="354356"/>
    <lineage>
        <taxon>Bacteria</taxon>
        <taxon>Pseudomonadati</taxon>
        <taxon>Bacteroidota</taxon>
        <taxon>Chitinophagia</taxon>
        <taxon>Chitinophagales</taxon>
        <taxon>Chitinophagaceae</taxon>
        <taxon>Niastella</taxon>
    </lineage>
</organism>
<dbReference type="CDD" id="cd02978">
    <property type="entry name" value="KaiB_like"/>
    <property type="match status" value="1"/>
</dbReference>
<sequence length="105" mass="11598">MGKKQPSLPDTTGATVHAAYVFRLYVTGASPNSSRAIINIKEICEIYLKDRYTLEIIDVYQQPMLAKSEQIVALPLLVKVSPAPTRKLIGDLADKEKVLKTLGLK</sequence>
<protein>
    <submittedName>
        <fullName evidence="2">Circadian clock protein KaiB</fullName>
    </submittedName>
</protein>
<dbReference type="Gene3D" id="3.40.30.10">
    <property type="entry name" value="Glutaredoxin"/>
    <property type="match status" value="1"/>
</dbReference>
<feature type="domain" description="KaiB" evidence="1">
    <location>
        <begin position="23"/>
        <end position="104"/>
    </location>
</feature>
<evidence type="ECO:0000259" key="1">
    <source>
        <dbReference type="SMART" id="SM01248"/>
    </source>
</evidence>
<keyword evidence="3" id="KW-1185">Reference proteome</keyword>
<dbReference type="RefSeq" id="WP_014219426.1">
    <property type="nucleotide sequence ID" value="NZ_LWBO01000007.1"/>
</dbReference>
<dbReference type="PANTHER" id="PTHR41709:SF2">
    <property type="entry name" value="CIRCADIAN CLOCK PROTEIN KAIB2"/>
    <property type="match status" value="1"/>
</dbReference>
<proteinExistence type="predicted"/>
<reference evidence="2 3" key="1">
    <citation type="submission" date="2016-04" db="EMBL/GenBank/DDBJ databases">
        <authorList>
            <person name="Chen L."/>
            <person name="Zhuang W."/>
            <person name="Wang G."/>
        </authorList>
    </citation>
    <scope>NUCLEOTIDE SEQUENCE [LARGE SCALE GENOMIC DNA]</scope>
    <source>
        <strain evidence="3">GR20</strain>
    </source>
</reference>
<dbReference type="SUPFAM" id="SSF52833">
    <property type="entry name" value="Thioredoxin-like"/>
    <property type="match status" value="1"/>
</dbReference>